<keyword evidence="2" id="KW-0812">Transmembrane</keyword>
<dbReference type="InterPro" id="IPR043148">
    <property type="entry name" value="TagF_C"/>
</dbReference>
<evidence type="ECO:0000313" key="3">
    <source>
        <dbReference type="EMBL" id="MBA4860303.1"/>
    </source>
</evidence>
<gene>
    <name evidence="3" type="ORF">H1V43_02670</name>
</gene>
<evidence type="ECO:0008006" key="5">
    <source>
        <dbReference type="Google" id="ProtNLM"/>
    </source>
</evidence>
<proteinExistence type="predicted"/>
<dbReference type="Gene3D" id="3.40.50.12580">
    <property type="match status" value="1"/>
</dbReference>
<dbReference type="AlphaFoldDB" id="A0A7W2CWB8"/>
<feature type="region of interest" description="Disordered" evidence="1">
    <location>
        <begin position="647"/>
        <end position="674"/>
    </location>
</feature>
<organism evidence="3 4">
    <name type="scientific">Streptomyces himalayensis subsp. aureolus</name>
    <dbReference type="NCBI Taxonomy" id="2758039"/>
    <lineage>
        <taxon>Bacteria</taxon>
        <taxon>Bacillati</taxon>
        <taxon>Actinomycetota</taxon>
        <taxon>Actinomycetes</taxon>
        <taxon>Kitasatosporales</taxon>
        <taxon>Streptomycetaceae</taxon>
        <taxon>Streptomyces</taxon>
        <taxon>Streptomyces himalayensis</taxon>
    </lineage>
</organism>
<evidence type="ECO:0000256" key="2">
    <source>
        <dbReference type="SAM" id="Phobius"/>
    </source>
</evidence>
<dbReference type="RefSeq" id="WP_181862445.1">
    <property type="nucleotide sequence ID" value="NZ_JACEQY010000002.1"/>
</dbReference>
<evidence type="ECO:0000256" key="1">
    <source>
        <dbReference type="SAM" id="MobiDB-lite"/>
    </source>
</evidence>
<accession>A0A7W2CWB8</accession>
<keyword evidence="2" id="KW-0472">Membrane</keyword>
<protein>
    <recommendedName>
        <fullName evidence="5">Integral membrane protein</fullName>
    </recommendedName>
</protein>
<dbReference type="Proteomes" id="UP000586976">
    <property type="component" value="Unassembled WGS sequence"/>
</dbReference>
<sequence length="674" mass="73613">MIAKLLSERPFSSIGFLLAYPTLALAAALGDPWLFGCAAAVTYAADWRLSEAGTWLFTAMRTARVGLTLRFVVRQLLLVVLLARMDAPVLLAATTFVLFYVLQAPQSLLLTLIKRARRLPVVTRNIDLGPLHIPDTPSPLLTLRGFEKVMHADVPAVAGLLVWVATGSTAAGTVGCAATVTLVIAYDVALLPVFLEARTTPDDKRVLAFADRWLRENRPTVVLYFSGMKSSAYQINMWLRTLEALDARAMVLLRERHILADLAPTTLPVMCVSNANHVMSLDFGSARVVFYASNVGPNIHMLRIPTARHVFIGHGDSDKQASVNPYAKVYDEVWTAGRAGRDRWAGADVGVRDEDIVEVGRPQLAPVRRAVEEPRTLTVLYAPTWESWEPEPGVTSIIDSGELIIKALLSAPVEVRILYKPHPYTGVRDPRAKQAHERIVALLQAANAARPASPADPLLTAERMRVEAQWRSAQTPGRAGADEAERARDSLLTAEDAGVLESLTERRDALFWASHAPEQHIVIDTDGPHLYSCFNECDLLVSDISSVVSDFIASGKPYAIVDGAELGEQEFRRRYTAALGAFVLTPDASGLHDVLLVAAGKEPDTMRETRADVQHYLLGPDEPDSMTRFNRAVQRLAHAAESVPAWATQVVPQQPPVEESATATSSTTQNSGSR</sequence>
<keyword evidence="4" id="KW-1185">Reference proteome</keyword>
<keyword evidence="2" id="KW-1133">Transmembrane helix</keyword>
<evidence type="ECO:0000313" key="4">
    <source>
        <dbReference type="Proteomes" id="UP000586976"/>
    </source>
</evidence>
<reference evidence="3 4" key="1">
    <citation type="submission" date="2020-07" db="EMBL/GenBank/DDBJ databases">
        <title>Streptomyces isolated from Indian soil.</title>
        <authorList>
            <person name="Mandal S."/>
            <person name="Maiti P.K."/>
        </authorList>
    </citation>
    <scope>NUCLEOTIDE SEQUENCE [LARGE SCALE GENOMIC DNA]</scope>
    <source>
        <strain evidence="3 4">PSKA54</strain>
    </source>
</reference>
<feature type="transmembrane region" description="Helical" evidence="2">
    <location>
        <begin position="85"/>
        <end position="102"/>
    </location>
</feature>
<name>A0A7W2CWB8_9ACTN</name>
<comment type="caution">
    <text evidence="3">The sequence shown here is derived from an EMBL/GenBank/DDBJ whole genome shotgun (WGS) entry which is preliminary data.</text>
</comment>
<dbReference type="EMBL" id="JACEQY010000002">
    <property type="protein sequence ID" value="MBA4860303.1"/>
    <property type="molecule type" value="Genomic_DNA"/>
</dbReference>